<keyword evidence="7" id="KW-1185">Reference proteome</keyword>
<dbReference type="AlphaFoldDB" id="A0A0N0XFJ5"/>
<accession>A0A0N0XFJ5</accession>
<dbReference type="Proteomes" id="UP000037939">
    <property type="component" value="Unassembled WGS sequence"/>
</dbReference>
<keyword evidence="4" id="KW-0812">Transmembrane</keyword>
<gene>
    <name evidence="6" type="ORF">WG78_21545</name>
</gene>
<keyword evidence="2 4" id="KW-0472">Membrane</keyword>
<protein>
    <recommendedName>
        <fullName evidence="5">Glycine zipper 2TM domain-containing protein</fullName>
    </recommendedName>
</protein>
<evidence type="ECO:0000313" key="6">
    <source>
        <dbReference type="EMBL" id="KPC49147.1"/>
    </source>
</evidence>
<feature type="transmembrane region" description="Helical" evidence="4">
    <location>
        <begin position="6"/>
        <end position="29"/>
    </location>
</feature>
<dbReference type="Pfam" id="PF05433">
    <property type="entry name" value="Rick_17kDa_Anti"/>
    <property type="match status" value="1"/>
</dbReference>
<dbReference type="PANTHER" id="PTHR35603:SF2">
    <property type="entry name" value="OUTER MEMBRANE LIPOPROTEIN"/>
    <property type="match status" value="1"/>
</dbReference>
<dbReference type="PANTHER" id="PTHR35603">
    <property type="match status" value="1"/>
</dbReference>
<dbReference type="GO" id="GO:0019867">
    <property type="term" value="C:outer membrane"/>
    <property type="evidence" value="ECO:0007669"/>
    <property type="project" value="InterPro"/>
</dbReference>
<dbReference type="RefSeq" id="WP_083459519.1">
    <property type="nucleotide sequence ID" value="NZ_LAQT01000038.1"/>
</dbReference>
<evidence type="ECO:0000256" key="2">
    <source>
        <dbReference type="ARBA" id="ARBA00023136"/>
    </source>
</evidence>
<feature type="compositionally biased region" description="Basic and acidic residues" evidence="3">
    <location>
        <begin position="204"/>
        <end position="219"/>
    </location>
</feature>
<dbReference type="OrthoDB" id="5298735at2"/>
<dbReference type="InterPro" id="IPR008816">
    <property type="entry name" value="Gly_zipper_2TM_dom"/>
</dbReference>
<evidence type="ECO:0000313" key="7">
    <source>
        <dbReference type="Proteomes" id="UP000037939"/>
    </source>
</evidence>
<evidence type="ECO:0000256" key="1">
    <source>
        <dbReference type="ARBA" id="ARBA00004370"/>
    </source>
</evidence>
<evidence type="ECO:0000259" key="5">
    <source>
        <dbReference type="Pfam" id="PF05433"/>
    </source>
</evidence>
<evidence type="ECO:0000256" key="3">
    <source>
        <dbReference type="SAM" id="MobiDB-lite"/>
    </source>
</evidence>
<name>A0A0N0XFJ5_9NEIS</name>
<sequence length="227" mass="22583">MSDQKLHPVIWVTAGAVILACAAAVAHFAGWMGGPKAEDTNAALVASQPAVAVATPLPELAVASAPVTPTAQPVAAATAAPAPVKTASTKHHSQRATGRNEGTEYANNNAPAQNAPVCANCGRVTSVEAIQHEGSGSGVGAVGGGVVGGLVGNQIGNGRGRTLATVAGALGGALAGNTVEKHVRTSTEYVVHVAFDDGSSRNFTYKDKPGFSSGERVRANGDTLSAD</sequence>
<comment type="caution">
    <text evidence="6">The sequence shown here is derived from an EMBL/GenBank/DDBJ whole genome shotgun (WGS) entry which is preliminary data.</text>
</comment>
<feature type="region of interest" description="Disordered" evidence="3">
    <location>
        <begin position="80"/>
        <end position="106"/>
    </location>
</feature>
<feature type="domain" description="Glycine zipper 2TM" evidence="5">
    <location>
        <begin position="140"/>
        <end position="179"/>
    </location>
</feature>
<reference evidence="6 7" key="1">
    <citation type="submission" date="2015-07" db="EMBL/GenBank/DDBJ databases">
        <title>Draft genome sequence of the Amantichitinum ursilacus IGB-41, a new chitin-degrading bacterium.</title>
        <authorList>
            <person name="Kirstahler P."/>
            <person name="Guenther M."/>
            <person name="Grumaz C."/>
            <person name="Rupp S."/>
            <person name="Zibek S."/>
            <person name="Sohn K."/>
        </authorList>
    </citation>
    <scope>NUCLEOTIDE SEQUENCE [LARGE SCALE GENOMIC DNA]</scope>
    <source>
        <strain evidence="6 7">IGB-41</strain>
    </source>
</reference>
<evidence type="ECO:0000256" key="4">
    <source>
        <dbReference type="SAM" id="Phobius"/>
    </source>
</evidence>
<dbReference type="STRING" id="857265.WG78_21545"/>
<feature type="region of interest" description="Disordered" evidence="3">
    <location>
        <begin position="204"/>
        <end position="227"/>
    </location>
</feature>
<dbReference type="EMBL" id="LAQT01000038">
    <property type="protein sequence ID" value="KPC49147.1"/>
    <property type="molecule type" value="Genomic_DNA"/>
</dbReference>
<dbReference type="InterPro" id="IPR051407">
    <property type="entry name" value="Bact_OM_lipoprot/Surf_antigen"/>
</dbReference>
<organism evidence="6 7">
    <name type="scientific">Amantichitinum ursilacus</name>
    <dbReference type="NCBI Taxonomy" id="857265"/>
    <lineage>
        <taxon>Bacteria</taxon>
        <taxon>Pseudomonadati</taxon>
        <taxon>Pseudomonadota</taxon>
        <taxon>Betaproteobacteria</taxon>
        <taxon>Neisseriales</taxon>
        <taxon>Chitinibacteraceae</taxon>
        <taxon>Amantichitinum</taxon>
    </lineage>
</organism>
<comment type="subcellular location">
    <subcellularLocation>
        <location evidence="1">Membrane</location>
    </subcellularLocation>
</comment>
<dbReference type="PROSITE" id="PS51257">
    <property type="entry name" value="PROKAR_LIPOPROTEIN"/>
    <property type="match status" value="1"/>
</dbReference>
<proteinExistence type="predicted"/>
<keyword evidence="4" id="KW-1133">Transmembrane helix</keyword>